<protein>
    <recommendedName>
        <fullName evidence="1">Tc1-like transposase DDE domain-containing protein</fullName>
    </recommendedName>
</protein>
<dbReference type="InterPro" id="IPR038717">
    <property type="entry name" value="Tc1-like_DDE_dom"/>
</dbReference>
<feature type="non-terminal residue" evidence="2">
    <location>
        <position position="1"/>
    </location>
</feature>
<gene>
    <name evidence="2" type="ORF">FME351_LOCUS26478</name>
</gene>
<dbReference type="EMBL" id="CAJNYU010003567">
    <property type="protein sequence ID" value="CAF3682614.1"/>
    <property type="molecule type" value="Genomic_DNA"/>
</dbReference>
<dbReference type="Pfam" id="PF13358">
    <property type="entry name" value="DDE_3"/>
    <property type="match status" value="1"/>
</dbReference>
<evidence type="ECO:0000259" key="1">
    <source>
        <dbReference type="Pfam" id="PF13358"/>
    </source>
</evidence>
<evidence type="ECO:0000313" key="2">
    <source>
        <dbReference type="EMBL" id="CAF3682614.1"/>
    </source>
</evidence>
<reference evidence="2" key="1">
    <citation type="submission" date="2021-02" db="EMBL/GenBank/DDBJ databases">
        <authorList>
            <person name="Nowell W R."/>
        </authorList>
    </citation>
    <scope>NUCLEOTIDE SEQUENCE</scope>
</reference>
<evidence type="ECO:0000313" key="3">
    <source>
        <dbReference type="Proteomes" id="UP000663869"/>
    </source>
</evidence>
<dbReference type="Proteomes" id="UP000663869">
    <property type="component" value="Unassembled WGS sequence"/>
</dbReference>
<accession>A0A818TQ84</accession>
<comment type="caution">
    <text evidence="2">The sequence shown here is derived from an EMBL/GenBank/DDBJ whole genome shotgun (WGS) entry which is preliminary data.</text>
</comment>
<feature type="domain" description="Tc1-like transposase DDE" evidence="1">
    <location>
        <begin position="33"/>
        <end position="79"/>
    </location>
</feature>
<dbReference type="InterPro" id="IPR036397">
    <property type="entry name" value="RNaseH_sf"/>
</dbReference>
<organism evidence="2 3">
    <name type="scientific">Rotaria socialis</name>
    <dbReference type="NCBI Taxonomy" id="392032"/>
    <lineage>
        <taxon>Eukaryota</taxon>
        <taxon>Metazoa</taxon>
        <taxon>Spiralia</taxon>
        <taxon>Gnathifera</taxon>
        <taxon>Rotifera</taxon>
        <taxon>Eurotatoria</taxon>
        <taxon>Bdelloidea</taxon>
        <taxon>Philodinida</taxon>
        <taxon>Philodinidae</taxon>
        <taxon>Rotaria</taxon>
    </lineage>
</organism>
<dbReference type="AlphaFoldDB" id="A0A818TQ84"/>
<sequence length="179" mass="20084">GGSVMIWASFGWGDKSSMCFVDGRMNAKGYREDNAPIHRAKVNLAWFKSKRINVLPWPSLSPDLNPMENLWGILARKVYAGGHDESTYKCGEITAKRWIMSDNAPFYNKGRGTSIMCSDLLVMHPSGPFFSLTDKEYSEALKKYPHLNDDCDINYEKNSVSAAINVGADNYFDNPDILS</sequence>
<proteinExistence type="predicted"/>
<name>A0A818TQ84_9BILA</name>
<dbReference type="GO" id="GO:0003676">
    <property type="term" value="F:nucleic acid binding"/>
    <property type="evidence" value="ECO:0007669"/>
    <property type="project" value="InterPro"/>
</dbReference>
<dbReference type="Gene3D" id="3.30.420.10">
    <property type="entry name" value="Ribonuclease H-like superfamily/Ribonuclease H"/>
    <property type="match status" value="1"/>
</dbReference>